<dbReference type="GO" id="GO:0016020">
    <property type="term" value="C:membrane"/>
    <property type="evidence" value="ECO:0007669"/>
    <property type="project" value="TreeGrafter"/>
</dbReference>
<gene>
    <name evidence="2" type="ORF">D1627_10685</name>
</gene>
<feature type="domain" description="AB hydrolase-1" evidence="1">
    <location>
        <begin position="4"/>
        <end position="136"/>
    </location>
</feature>
<dbReference type="InterPro" id="IPR000073">
    <property type="entry name" value="AB_hydrolase_1"/>
</dbReference>
<dbReference type="Pfam" id="PF00561">
    <property type="entry name" value="Abhydrolase_1"/>
    <property type="match status" value="1"/>
</dbReference>
<evidence type="ECO:0000313" key="2">
    <source>
        <dbReference type="EMBL" id="RIJ37568.1"/>
    </source>
</evidence>
<dbReference type="GO" id="GO:0016787">
    <property type="term" value="F:hydrolase activity"/>
    <property type="evidence" value="ECO:0007669"/>
    <property type="project" value="UniProtKB-KW"/>
</dbReference>
<name>A0A399S2N0_9BACT</name>
<dbReference type="SUPFAM" id="SSF53474">
    <property type="entry name" value="alpha/beta-Hydrolases"/>
    <property type="match status" value="1"/>
</dbReference>
<dbReference type="PRINTS" id="PR00111">
    <property type="entry name" value="ABHYDROLASE"/>
</dbReference>
<evidence type="ECO:0000259" key="1">
    <source>
        <dbReference type="Pfam" id="PF00561"/>
    </source>
</evidence>
<comment type="caution">
    <text evidence="2">The sequence shown here is derived from an EMBL/GenBank/DDBJ whole genome shotgun (WGS) entry which is preliminary data.</text>
</comment>
<keyword evidence="2" id="KW-0378">Hydrolase</keyword>
<dbReference type="PANTHER" id="PTHR43798:SF33">
    <property type="entry name" value="HYDROLASE, PUTATIVE (AFU_ORTHOLOGUE AFUA_2G14860)-RELATED"/>
    <property type="match status" value="1"/>
</dbReference>
<organism evidence="2 3">
    <name type="scientific">Pontibacter oryzae</name>
    <dbReference type="NCBI Taxonomy" id="2304593"/>
    <lineage>
        <taxon>Bacteria</taxon>
        <taxon>Pseudomonadati</taxon>
        <taxon>Bacteroidota</taxon>
        <taxon>Cytophagia</taxon>
        <taxon>Cytophagales</taxon>
        <taxon>Hymenobacteraceae</taxon>
        <taxon>Pontibacter</taxon>
    </lineage>
</organism>
<reference evidence="3" key="1">
    <citation type="submission" date="2018-08" db="EMBL/GenBank/DDBJ databases">
        <title>Mucilaginibacter sp. MYSH2.</title>
        <authorList>
            <person name="Seo T."/>
        </authorList>
    </citation>
    <scope>NUCLEOTIDE SEQUENCE [LARGE SCALE GENOMIC DNA]</scope>
    <source>
        <strain evidence="3">KIRAN</strain>
    </source>
</reference>
<evidence type="ECO:0000313" key="3">
    <source>
        <dbReference type="Proteomes" id="UP000266005"/>
    </source>
</evidence>
<dbReference type="RefSeq" id="WP_119432225.1">
    <property type="nucleotide sequence ID" value="NZ_QWGE01000003.1"/>
</dbReference>
<keyword evidence="3" id="KW-1185">Reference proteome</keyword>
<dbReference type="EMBL" id="QWGE01000003">
    <property type="protein sequence ID" value="RIJ37568.1"/>
    <property type="molecule type" value="Genomic_DNA"/>
</dbReference>
<proteinExistence type="predicted"/>
<protein>
    <submittedName>
        <fullName evidence="2">Alpha/beta hydrolase</fullName>
    </submittedName>
</protein>
<dbReference type="Proteomes" id="UP000266005">
    <property type="component" value="Unassembled WGS sequence"/>
</dbReference>
<dbReference type="Gene3D" id="3.40.50.1820">
    <property type="entry name" value="alpha/beta hydrolase"/>
    <property type="match status" value="1"/>
</dbReference>
<dbReference type="InterPro" id="IPR029058">
    <property type="entry name" value="AB_hydrolase_fold"/>
</dbReference>
<dbReference type="AlphaFoldDB" id="A0A399S2N0"/>
<dbReference type="InterPro" id="IPR050266">
    <property type="entry name" value="AB_hydrolase_sf"/>
</dbReference>
<dbReference type="PANTHER" id="PTHR43798">
    <property type="entry name" value="MONOACYLGLYCEROL LIPASE"/>
    <property type="match status" value="1"/>
</dbReference>
<sequence>MQNLVLLHGALGSAAMLEPLKEALQDTFEVYTLNFTGHGGSELPQQPFRMEHFTRDLIDFMDKEQLGSAHVFGYSMGGYAALSCALQYPERFQSIYTLATKFAWSAEAAAEEAKLLNPERMQEKVPQFAATLKLRHATQDWTQVVTHTAAMMQALGQHPILTPESLPTLQVPVQIAVGDRDNMVTVEESLWAYRLLPHASLQVLPATRHPFETLAVEGLSQQIRQFISRASVDFKIPNE</sequence>
<accession>A0A399S2N0</accession>
<dbReference type="OrthoDB" id="9791779at2"/>